<name>A0ABV2SII3_9GAMM</name>
<evidence type="ECO:0000313" key="3">
    <source>
        <dbReference type="Proteomes" id="UP001549366"/>
    </source>
</evidence>
<evidence type="ECO:0000313" key="2">
    <source>
        <dbReference type="EMBL" id="MET4756733.1"/>
    </source>
</evidence>
<accession>A0ABV2SII3</accession>
<feature type="compositionally biased region" description="Low complexity" evidence="1">
    <location>
        <begin position="418"/>
        <end position="432"/>
    </location>
</feature>
<gene>
    <name evidence="2" type="ORF">V5J35_001925</name>
</gene>
<keyword evidence="3" id="KW-1185">Reference proteome</keyword>
<comment type="caution">
    <text evidence="2">The sequence shown here is derived from an EMBL/GenBank/DDBJ whole genome shotgun (WGS) entry which is preliminary data.</text>
</comment>
<dbReference type="RefSeq" id="WP_354016327.1">
    <property type="nucleotide sequence ID" value="NZ_JBEWTB010000002.1"/>
</dbReference>
<evidence type="ECO:0000256" key="1">
    <source>
        <dbReference type="SAM" id="MobiDB-lite"/>
    </source>
</evidence>
<dbReference type="Proteomes" id="UP001549366">
    <property type="component" value="Unassembled WGS sequence"/>
</dbReference>
<feature type="region of interest" description="Disordered" evidence="1">
    <location>
        <begin position="1"/>
        <end position="97"/>
    </location>
</feature>
<protein>
    <submittedName>
        <fullName evidence="2">Organic radical activating enzyme</fullName>
    </submittedName>
</protein>
<organism evidence="2 3">
    <name type="scientific">Endozoicomonas lisbonensis</name>
    <dbReference type="NCBI Taxonomy" id="3120522"/>
    <lineage>
        <taxon>Bacteria</taxon>
        <taxon>Pseudomonadati</taxon>
        <taxon>Pseudomonadota</taxon>
        <taxon>Gammaproteobacteria</taxon>
        <taxon>Oceanospirillales</taxon>
        <taxon>Endozoicomonadaceae</taxon>
        <taxon>Endozoicomonas</taxon>
    </lineage>
</organism>
<proteinExistence type="predicted"/>
<feature type="compositionally biased region" description="Basic residues" evidence="1">
    <location>
        <begin position="32"/>
        <end position="44"/>
    </location>
</feature>
<feature type="region of interest" description="Disordered" evidence="1">
    <location>
        <begin position="414"/>
        <end position="441"/>
    </location>
</feature>
<feature type="compositionally biased region" description="Polar residues" evidence="1">
    <location>
        <begin position="1"/>
        <end position="31"/>
    </location>
</feature>
<reference evidence="2 3" key="1">
    <citation type="submission" date="2024-06" db="EMBL/GenBank/DDBJ databases">
        <title>Genomic Encyclopedia of Type Strains, Phase V (KMG-V): Genome sequencing to study the core and pangenomes of soil and plant-associated prokaryotes.</title>
        <authorList>
            <person name="Whitman W."/>
        </authorList>
    </citation>
    <scope>NUCLEOTIDE SEQUENCE [LARGE SCALE GENOMIC DNA]</scope>
    <source>
        <strain evidence="2 3">NE40</strain>
    </source>
</reference>
<dbReference type="EMBL" id="JBEWTB010000002">
    <property type="protein sequence ID" value="MET4756733.1"/>
    <property type="molecule type" value="Genomic_DNA"/>
</dbReference>
<sequence>MDSVQTASSPLHESGASTSFTCPEPASTGSHHTSKSWLSRKRKSLPPVEHDQVSPDNQPVKKRRVKLVKQTNETEEDKRKAAVAKHRSESQALKVAKRNAMKEVEQWLKDKDIDTESLKPTDTEVEKVSQYEKILHSYKDRGDETAILCQSALGELAEVFCDFKWDPKRESKTKTVEKNTKQLNQSIRKTKKLKKLITLNEKNYNKLINLRKMVVSKFCTNNSTNRNRNYAKALYSKAQPLIESLPENERTNMNEKLDLLGRLAGLTQKPKRKNNFKSANWVKERDKKIKEACDKLENILLEKYNIRIVKNSHFNLIHIAKESIELLKQHGQLPAKTYTQKEFKEFTNRDKRTEKTKKDSKEYSKEHRIKINNALLGLQACLGSHFINSYGNADFETTILAACDFLDKHKPDPQLPIPTQEAAEEAPQTQPALPSTSLSFEPKESACSSKHIYNLRKELAYAELREAIKRWPVFPNPIRDKRELICATEYCIKSIQWTAPITYEAYQRFLSSQQVSKDYDSTPEESINKQLDSLKKQLMEVAIHSERIEKKAGH</sequence>